<protein>
    <submittedName>
        <fullName evidence="2">Uncharacterized protein</fullName>
    </submittedName>
</protein>
<sequence length="42" mass="4805">MHTVQGEIFMALKLNPRTSMNLSNQQQTQKPRVLSPALPERL</sequence>
<name>A0A2R4LAQ7_ECOLX</name>
<proteinExistence type="predicted"/>
<keyword evidence="2" id="KW-0614">Plasmid</keyword>
<evidence type="ECO:0000256" key="1">
    <source>
        <dbReference type="SAM" id="MobiDB-lite"/>
    </source>
</evidence>
<accession>A0A2R4LAQ7</accession>
<dbReference type="EMBL" id="MG591703">
    <property type="protein sequence ID" value="AVV81708.1"/>
    <property type="molecule type" value="Genomic_DNA"/>
</dbReference>
<feature type="compositionally biased region" description="Polar residues" evidence="1">
    <location>
        <begin position="17"/>
        <end position="30"/>
    </location>
</feature>
<evidence type="ECO:0000313" key="2">
    <source>
        <dbReference type="EMBL" id="AVV81708.1"/>
    </source>
</evidence>
<organism evidence="2">
    <name type="scientific">Escherichia coli</name>
    <dbReference type="NCBI Taxonomy" id="562"/>
    <lineage>
        <taxon>Bacteria</taxon>
        <taxon>Pseudomonadati</taxon>
        <taxon>Pseudomonadota</taxon>
        <taxon>Gammaproteobacteria</taxon>
        <taxon>Enterobacterales</taxon>
        <taxon>Enterobacteriaceae</taxon>
        <taxon>Escherichia</taxon>
    </lineage>
</organism>
<geneLocation type="plasmid" evidence="2">
    <name>pNDM-EC36</name>
</geneLocation>
<gene>
    <name evidence="2" type="ORF">pEC36-NDM-5_001</name>
</gene>
<reference evidence="2" key="1">
    <citation type="submission" date="2018-12" db="EMBL/GenBank/DDBJ databases">
        <authorList>
            <person name="Qin S."/>
            <person name="Cheng J."/>
        </authorList>
    </citation>
    <scope>NUCLEOTIDE SEQUENCE</scope>
    <source>
        <strain evidence="2">EC36</strain>
        <plasmid evidence="2">pNDM-EC36</plasmid>
    </source>
</reference>
<feature type="region of interest" description="Disordered" evidence="1">
    <location>
        <begin position="17"/>
        <end position="42"/>
    </location>
</feature>
<dbReference type="AlphaFoldDB" id="A0A2R4LAQ7"/>